<comment type="caution">
    <text evidence="1">The sequence shown here is derived from an EMBL/GenBank/DDBJ whole genome shotgun (WGS) entry which is preliminary data.</text>
</comment>
<dbReference type="EMBL" id="BGZK01000074">
    <property type="protein sequence ID" value="GBP15708.1"/>
    <property type="molecule type" value="Genomic_DNA"/>
</dbReference>
<accession>A0A4C1TP12</accession>
<keyword evidence="2" id="KW-1185">Reference proteome</keyword>
<proteinExistence type="predicted"/>
<protein>
    <submittedName>
        <fullName evidence="1">Uncharacterized protein</fullName>
    </submittedName>
</protein>
<dbReference type="Proteomes" id="UP000299102">
    <property type="component" value="Unassembled WGS sequence"/>
</dbReference>
<evidence type="ECO:0000313" key="1">
    <source>
        <dbReference type="EMBL" id="GBP15708.1"/>
    </source>
</evidence>
<sequence>MHMHRRVPAEGAGSPDEIIPHSHKADLLISDPRRFVAIRIRARAPNDTGPPFYRYRINANKSRPAPHCAIHIRRSLDKNISRTPYIVRHLRPLSSAYRDAFARCYIAFGLCIECCIKYGRVTDALTLFMRHCYFPCLDLYKIVI</sequence>
<gene>
    <name evidence="1" type="ORF">EVAR_93903_1</name>
</gene>
<organism evidence="1 2">
    <name type="scientific">Eumeta variegata</name>
    <name type="common">Bagworm moth</name>
    <name type="synonym">Eumeta japonica</name>
    <dbReference type="NCBI Taxonomy" id="151549"/>
    <lineage>
        <taxon>Eukaryota</taxon>
        <taxon>Metazoa</taxon>
        <taxon>Ecdysozoa</taxon>
        <taxon>Arthropoda</taxon>
        <taxon>Hexapoda</taxon>
        <taxon>Insecta</taxon>
        <taxon>Pterygota</taxon>
        <taxon>Neoptera</taxon>
        <taxon>Endopterygota</taxon>
        <taxon>Lepidoptera</taxon>
        <taxon>Glossata</taxon>
        <taxon>Ditrysia</taxon>
        <taxon>Tineoidea</taxon>
        <taxon>Psychidae</taxon>
        <taxon>Oiketicinae</taxon>
        <taxon>Eumeta</taxon>
    </lineage>
</organism>
<dbReference type="AlphaFoldDB" id="A0A4C1TP12"/>
<evidence type="ECO:0000313" key="2">
    <source>
        <dbReference type="Proteomes" id="UP000299102"/>
    </source>
</evidence>
<name>A0A4C1TP12_EUMVA</name>
<reference evidence="1 2" key="1">
    <citation type="journal article" date="2019" name="Commun. Biol.">
        <title>The bagworm genome reveals a unique fibroin gene that provides high tensile strength.</title>
        <authorList>
            <person name="Kono N."/>
            <person name="Nakamura H."/>
            <person name="Ohtoshi R."/>
            <person name="Tomita M."/>
            <person name="Numata K."/>
            <person name="Arakawa K."/>
        </authorList>
    </citation>
    <scope>NUCLEOTIDE SEQUENCE [LARGE SCALE GENOMIC DNA]</scope>
</reference>